<evidence type="ECO:0000259" key="2">
    <source>
        <dbReference type="Pfam" id="PF07995"/>
    </source>
</evidence>
<feature type="domain" description="Glucose/Sorbosone dehydrogenase" evidence="2">
    <location>
        <begin position="46"/>
        <end position="368"/>
    </location>
</feature>
<feature type="signal peptide" evidence="1">
    <location>
        <begin position="1"/>
        <end position="28"/>
    </location>
</feature>
<dbReference type="PANTHER" id="PTHR19328:SF13">
    <property type="entry name" value="HIPL1 PROTEIN"/>
    <property type="match status" value="1"/>
</dbReference>
<evidence type="ECO:0000256" key="1">
    <source>
        <dbReference type="SAM" id="SignalP"/>
    </source>
</evidence>
<evidence type="ECO:0000313" key="6">
    <source>
        <dbReference type="Proteomes" id="UP001609175"/>
    </source>
</evidence>
<sequence length="379" mass="39561">MRRSILVVVCAQVFALVVALCHTSVASAQPAPPLPALLITTAITGLKKPWDVAQAPDGAVITGERGGRFVVKRPDGSVEQLAADLTDLYVEGETGLMGLTLAPDFSSTRTLLTCQGHRDAAGTDIRVVAWTVDVGWTTLTRGATVLAGIPVGPEGRHDGCRVLAAADGTLYVGTGDAASPSVPQDPNSFGGKVLHINADGSPAAGNPDPRSPVFTRGHRNPQGLAVQPGTRRIYAIEQGTDRDDEVNLLQSGGNYGYSPDLIPFFYNETVPMTDPIRVPGAIPAVWSSGAPTLATPGGTFVAGSGWGEWEGALAIPTQQGKKMVFLKLAEDGRSVVHTAVALENQFGRLRSATATADGSLLITTDNGKDDQVLLLTPRS</sequence>
<evidence type="ECO:0000313" key="5">
    <source>
        <dbReference type="EMBL" id="MFH5240404.1"/>
    </source>
</evidence>
<comment type="caution">
    <text evidence="4">The sequence shown here is derived from an EMBL/GenBank/DDBJ whole genome shotgun (WGS) entry which is preliminary data.</text>
</comment>
<dbReference type="Proteomes" id="UP001609219">
    <property type="component" value="Unassembled WGS sequence"/>
</dbReference>
<dbReference type="EMBL" id="JBIMSN010000003">
    <property type="protein sequence ID" value="MFH5227144.1"/>
    <property type="molecule type" value="Genomic_DNA"/>
</dbReference>
<feature type="chain" id="PRO_5045033553" evidence="1">
    <location>
        <begin position="29"/>
        <end position="379"/>
    </location>
</feature>
<keyword evidence="1" id="KW-0732">Signal</keyword>
<dbReference type="Gene3D" id="2.120.10.30">
    <property type="entry name" value="TolB, C-terminal domain"/>
    <property type="match status" value="1"/>
</dbReference>
<reference evidence="6 7" key="1">
    <citation type="submission" date="2024-10" db="EMBL/GenBank/DDBJ databases">
        <authorList>
            <person name="Riesco R."/>
        </authorList>
    </citation>
    <scope>NUCLEOTIDE SEQUENCE [LARGE SCALE GENOMIC DNA]</scope>
    <source>
        <strain evidence="5 7">NCIMB 15448</strain>
        <strain evidence="3 6">NCIMB 15449</strain>
        <strain evidence="4 8">NCIMB 15450</strain>
    </source>
</reference>
<evidence type="ECO:0000313" key="4">
    <source>
        <dbReference type="EMBL" id="MFH5227144.1"/>
    </source>
</evidence>
<dbReference type="EMBL" id="JBIMSO010000023">
    <property type="protein sequence ID" value="MFH5207559.1"/>
    <property type="molecule type" value="Genomic_DNA"/>
</dbReference>
<organism evidence="4 8">
    <name type="scientific">Antrihabitans spumae</name>
    <dbReference type="NCBI Taxonomy" id="3373370"/>
    <lineage>
        <taxon>Bacteria</taxon>
        <taxon>Bacillati</taxon>
        <taxon>Actinomycetota</taxon>
        <taxon>Actinomycetes</taxon>
        <taxon>Mycobacteriales</taxon>
        <taxon>Nocardiaceae</taxon>
        <taxon>Antrihabitans</taxon>
    </lineage>
</organism>
<dbReference type="Proteomes" id="UP001609176">
    <property type="component" value="Unassembled WGS sequence"/>
</dbReference>
<evidence type="ECO:0000313" key="3">
    <source>
        <dbReference type="EMBL" id="MFH5207559.1"/>
    </source>
</evidence>
<accession>A0ABW7JWP1</accession>
<proteinExistence type="predicted"/>
<protein>
    <submittedName>
        <fullName evidence="4">PQQ-dependent sugar dehydrogenase</fullName>
    </submittedName>
</protein>
<dbReference type="SUPFAM" id="SSF50952">
    <property type="entry name" value="Soluble quinoprotein glucose dehydrogenase"/>
    <property type="match status" value="1"/>
</dbReference>
<evidence type="ECO:0000313" key="8">
    <source>
        <dbReference type="Proteomes" id="UP001609219"/>
    </source>
</evidence>
<keyword evidence="8" id="KW-1185">Reference proteome</keyword>
<dbReference type="Proteomes" id="UP001609175">
    <property type="component" value="Unassembled WGS sequence"/>
</dbReference>
<dbReference type="EMBL" id="JBIMSP010000001">
    <property type="protein sequence ID" value="MFH5240404.1"/>
    <property type="molecule type" value="Genomic_DNA"/>
</dbReference>
<dbReference type="InterPro" id="IPR011041">
    <property type="entry name" value="Quinoprot_gluc/sorb_DH_b-prop"/>
</dbReference>
<dbReference type="RefSeq" id="WP_395112957.1">
    <property type="nucleotide sequence ID" value="NZ_JBIMSN010000003.1"/>
</dbReference>
<dbReference type="Pfam" id="PF07995">
    <property type="entry name" value="GSDH"/>
    <property type="match status" value="1"/>
</dbReference>
<dbReference type="PANTHER" id="PTHR19328">
    <property type="entry name" value="HEDGEHOG-INTERACTING PROTEIN"/>
    <property type="match status" value="1"/>
</dbReference>
<gene>
    <name evidence="5" type="ORF">ACHIPV_00695</name>
    <name evidence="3" type="ORF">ACHIPZ_04915</name>
    <name evidence="4" type="ORF">ACHIRB_00845</name>
</gene>
<dbReference type="InterPro" id="IPR011042">
    <property type="entry name" value="6-blade_b-propeller_TolB-like"/>
</dbReference>
<name>A0ABW7JWP1_9NOCA</name>
<dbReference type="InterPro" id="IPR012938">
    <property type="entry name" value="Glc/Sorbosone_DH"/>
</dbReference>
<evidence type="ECO:0000313" key="7">
    <source>
        <dbReference type="Proteomes" id="UP001609176"/>
    </source>
</evidence>